<keyword evidence="3" id="KW-1185">Reference proteome</keyword>
<dbReference type="PANTHER" id="PTHR31099">
    <property type="entry name" value="OS06G0165300 PROTEIN"/>
    <property type="match status" value="1"/>
</dbReference>
<sequence length="467" mass="50970">MAPKSAKPPKNAMATSSKSLLSLPSPGQTALNAPPGKVCLYADFFRFSHFRLPVSKFCLQMLGRYGVHISQMSPLGLIRLYHYEFVLRSIQEDVTPLLFRVFFKLVKKDDWYSFDKRGGVIQWRSPLDPIVDPIPAESEYANSRLYKWLCKHPTDIQSIPEHALVATGISRFWDSPSTKPVYLNKDGTFPLQEGAQGRDLASSSSPQPSLSSFSQGSASSKPAEVPPGATSSLSPVTLIGGSSPSTPLASHMLSPYVDSNAINAPLVPGSAPKFIDIVSSSVGEPWASQGLSPTSTVSAALPLATSGSAMVHSDQAITSADLSRRCDVARITAQVQTTPVTRAAAGRMAKDGRKTLGRMRISRRLSPIRHLHSPVASHSRPRAKPFDFLLIRQCMLHSEVLGYTRPCSFGCYAIRPPSDIRPAIPTAIRHCCGRMSLSFGGQPLVPSWFMWPSMSKLLSWRSHHHKP</sequence>
<gene>
    <name evidence="2" type="ORF">E3N88_41794</name>
</gene>
<feature type="compositionally biased region" description="Low complexity" evidence="1">
    <location>
        <begin position="200"/>
        <end position="220"/>
    </location>
</feature>
<dbReference type="EMBL" id="SZYD01000149">
    <property type="protein sequence ID" value="KAD2132548.1"/>
    <property type="molecule type" value="Genomic_DNA"/>
</dbReference>
<dbReference type="OrthoDB" id="1114078at2759"/>
<protein>
    <submittedName>
        <fullName evidence="2">Uncharacterized protein</fullName>
    </submittedName>
</protein>
<dbReference type="Proteomes" id="UP000326396">
    <property type="component" value="Unassembled WGS sequence"/>
</dbReference>
<feature type="compositionally biased region" description="Polar residues" evidence="1">
    <location>
        <begin position="229"/>
        <end position="238"/>
    </location>
</feature>
<name>A0A5N6LJP0_9ASTR</name>
<evidence type="ECO:0000313" key="2">
    <source>
        <dbReference type="EMBL" id="KAD2132548.1"/>
    </source>
</evidence>
<organism evidence="2 3">
    <name type="scientific">Mikania micrantha</name>
    <name type="common">bitter vine</name>
    <dbReference type="NCBI Taxonomy" id="192012"/>
    <lineage>
        <taxon>Eukaryota</taxon>
        <taxon>Viridiplantae</taxon>
        <taxon>Streptophyta</taxon>
        <taxon>Embryophyta</taxon>
        <taxon>Tracheophyta</taxon>
        <taxon>Spermatophyta</taxon>
        <taxon>Magnoliopsida</taxon>
        <taxon>eudicotyledons</taxon>
        <taxon>Gunneridae</taxon>
        <taxon>Pentapetalae</taxon>
        <taxon>asterids</taxon>
        <taxon>campanulids</taxon>
        <taxon>Asterales</taxon>
        <taxon>Asteraceae</taxon>
        <taxon>Asteroideae</taxon>
        <taxon>Heliantheae alliance</taxon>
        <taxon>Eupatorieae</taxon>
        <taxon>Mikania</taxon>
    </lineage>
</organism>
<accession>A0A5N6LJP0</accession>
<reference evidence="2 3" key="1">
    <citation type="submission" date="2019-05" db="EMBL/GenBank/DDBJ databases">
        <title>Mikania micrantha, genome provides insights into the molecular mechanism of rapid growth.</title>
        <authorList>
            <person name="Liu B."/>
        </authorList>
    </citation>
    <scope>NUCLEOTIDE SEQUENCE [LARGE SCALE GENOMIC DNA]</scope>
    <source>
        <strain evidence="2">NLD-2019</strain>
        <tissue evidence="2">Leaf</tissue>
    </source>
</reference>
<proteinExistence type="predicted"/>
<feature type="region of interest" description="Disordered" evidence="1">
    <location>
        <begin position="193"/>
        <end position="238"/>
    </location>
</feature>
<dbReference type="PANTHER" id="PTHR31099:SF49">
    <property type="entry name" value="MYOSIN HEAVY CHAIN-LIKE PROTEIN"/>
    <property type="match status" value="1"/>
</dbReference>
<comment type="caution">
    <text evidence="2">The sequence shown here is derived from an EMBL/GenBank/DDBJ whole genome shotgun (WGS) entry which is preliminary data.</text>
</comment>
<evidence type="ECO:0000313" key="3">
    <source>
        <dbReference type="Proteomes" id="UP000326396"/>
    </source>
</evidence>
<dbReference type="AlphaFoldDB" id="A0A5N6LJP0"/>
<evidence type="ECO:0000256" key="1">
    <source>
        <dbReference type="SAM" id="MobiDB-lite"/>
    </source>
</evidence>
<feature type="region of interest" description="Disordered" evidence="1">
    <location>
        <begin position="1"/>
        <end position="21"/>
    </location>
</feature>